<keyword evidence="1" id="KW-0479">Metal-binding</keyword>
<organism evidence="6 7">
    <name type="scientific">Lentinula raphanica</name>
    <dbReference type="NCBI Taxonomy" id="153919"/>
    <lineage>
        <taxon>Eukaryota</taxon>
        <taxon>Fungi</taxon>
        <taxon>Dikarya</taxon>
        <taxon>Basidiomycota</taxon>
        <taxon>Agaricomycotina</taxon>
        <taxon>Agaricomycetes</taxon>
        <taxon>Agaricomycetidae</taxon>
        <taxon>Agaricales</taxon>
        <taxon>Marasmiineae</taxon>
        <taxon>Omphalotaceae</taxon>
        <taxon>Lentinula</taxon>
    </lineage>
</organism>
<dbReference type="InterPro" id="IPR024119">
    <property type="entry name" value="TF_DEAF-1"/>
</dbReference>
<feature type="domain" description="MYND-type" evidence="5">
    <location>
        <begin position="1091"/>
        <end position="1127"/>
    </location>
</feature>
<dbReference type="SUPFAM" id="SSF144232">
    <property type="entry name" value="HIT/MYND zinc finger-like"/>
    <property type="match status" value="1"/>
</dbReference>
<keyword evidence="3" id="KW-0862">Zinc</keyword>
<evidence type="ECO:0000313" key="7">
    <source>
        <dbReference type="Proteomes" id="UP001163846"/>
    </source>
</evidence>
<protein>
    <recommendedName>
        <fullName evidence="5">MYND-type domain-containing protein</fullName>
    </recommendedName>
</protein>
<keyword evidence="2 4" id="KW-0863">Zinc-finger</keyword>
<evidence type="ECO:0000256" key="2">
    <source>
        <dbReference type="ARBA" id="ARBA00022771"/>
    </source>
</evidence>
<name>A0AA38PAJ9_9AGAR</name>
<dbReference type="InterPro" id="IPR002893">
    <property type="entry name" value="Znf_MYND"/>
</dbReference>
<dbReference type="Pfam" id="PF01753">
    <property type="entry name" value="zf-MYND"/>
    <property type="match status" value="1"/>
</dbReference>
<dbReference type="EMBL" id="MU806145">
    <property type="protein sequence ID" value="KAJ3839140.1"/>
    <property type="molecule type" value="Genomic_DNA"/>
</dbReference>
<comment type="caution">
    <text evidence="6">The sequence shown here is derived from an EMBL/GenBank/DDBJ whole genome shotgun (WGS) entry which is preliminary data.</text>
</comment>
<sequence length="1129" mass="127089">MSQPLYWLGKYYFYGIGNTPTISLTRDFPPETSANLLLLGCGDIRNVLFTVYNENSQIKRHLDITCNDMDPGIIARDILLLTMIIDNIPSSAIWNIYLDLKIDRDTHTTLLSHCRKLCKISRSQKDWENSEYGPVIKISTAYTLEEACRHWRLYMEMENLPLDRKTTIGEAFEKQRQKAIDASGVPGITFLSARAAGPLMLQAVPLYSEHLVHYATTGISSVDPKVQVAATLLNPTFAYSFVGEGWDLHYATSPLIPFHSAELFGNAKYTLSMQDLVLAAQKQFKKWCNAFYIHLKFQPLRLTLRFVIAEATALCKAFYEMKIQHHLQTGISVSQWKSTKIIFDSAQYGSSPNPAPSSFDVIDTSNLVDHIGLLNVLVSTIPLHTEIGVIYTESLLYKGDNATKEFTEQLFADLGTVSLLLGVVPIDYLSGFSTRSNTHELLLQPVLQKYNGTRQFHQVVTWKSMTSACIIAAAQHAVCFDNMQLGTFLWDMYNSMFEEESKLMAKPQAIAMSNLINYNRESFVLFLRLVQLNLSLSTEDWESVMERFINLQESSDTMIMDTLNRPDFYAYLHKYGVYTISTYHTSLHQVGWFARWSRVPQLVRIVLTVPRSVLDTIFKGSNVGTPTLQCTVVGSSFTKVFSAVHAAFGKVFTMGTESSPQLRFEEDGNGWKGSSPLVLLAANNESQANLKVNLQIRNTAAAFGQLGLDLNVFSANLWDETYVHILPESSFKVSPLSLVPVIRMPQDIGPYCEIIMQNPSVVQSFGSLGAIPKVEQLSLCIVRITVSEVSQDIAFPYPVQGKDHRLRVARKSLYIELLVPPSGPSRSGGLSPQPFLTLLPSSQCPAVRTWNIHYVGNLAYLPSIDCSQPDELYKWLNPHVSMMMSAKERIPRKKLEQKKDLMLNVKDTLHSIIVRASGIQGGRARHVFALLDKATRNTDTMLFVNGLRYDQSAHTVVCDAFILPSLAKVHTDRNNVPPFAKLIDAGDVCHDPLVEGELTLWKHLIPAFVERCRSWSHGANCEYKAMGRIPLTEEMDENPICSCGEGKNVDEMSKVALWKPFARYATRIAISPLFAVSYLEPILRDINSRRCLCCRKKGKFECGGCRKVRYCSQECQRKDWAAHKKKCHV</sequence>
<dbReference type="Pfam" id="PF14737">
    <property type="entry name" value="DUF4470"/>
    <property type="match status" value="1"/>
</dbReference>
<reference evidence="6" key="1">
    <citation type="submission" date="2022-08" db="EMBL/GenBank/DDBJ databases">
        <authorList>
            <consortium name="DOE Joint Genome Institute"/>
            <person name="Min B."/>
            <person name="Riley R."/>
            <person name="Sierra-Patev S."/>
            <person name="Naranjo-Ortiz M."/>
            <person name="Looney B."/>
            <person name="Konkel Z."/>
            <person name="Slot J.C."/>
            <person name="Sakamoto Y."/>
            <person name="Steenwyk J.L."/>
            <person name="Rokas A."/>
            <person name="Carro J."/>
            <person name="Camarero S."/>
            <person name="Ferreira P."/>
            <person name="Molpeceres G."/>
            <person name="Ruiz-Duenas F.J."/>
            <person name="Serrano A."/>
            <person name="Henrissat B."/>
            <person name="Drula E."/>
            <person name="Hughes K.W."/>
            <person name="Mata J.L."/>
            <person name="Ishikawa N.K."/>
            <person name="Vargas-Isla R."/>
            <person name="Ushijima S."/>
            <person name="Smith C.A."/>
            <person name="Ahrendt S."/>
            <person name="Andreopoulos W."/>
            <person name="He G."/>
            <person name="Labutti K."/>
            <person name="Lipzen A."/>
            <person name="Ng V."/>
            <person name="Sandor L."/>
            <person name="Barry K."/>
            <person name="Martinez A.T."/>
            <person name="Xiao Y."/>
            <person name="Gibbons J.G."/>
            <person name="Terashima K."/>
            <person name="Hibbett D.S."/>
            <person name="Grigoriev I.V."/>
        </authorList>
    </citation>
    <scope>NUCLEOTIDE SEQUENCE</scope>
    <source>
        <strain evidence="6">TFB9207</strain>
    </source>
</reference>
<gene>
    <name evidence="6" type="ORF">F5878DRAFT_680019</name>
</gene>
<dbReference type="GO" id="GO:0000981">
    <property type="term" value="F:DNA-binding transcription factor activity, RNA polymerase II-specific"/>
    <property type="evidence" value="ECO:0007669"/>
    <property type="project" value="TreeGrafter"/>
</dbReference>
<dbReference type="AlphaFoldDB" id="A0AA38PAJ9"/>
<dbReference type="Proteomes" id="UP001163846">
    <property type="component" value="Unassembled WGS sequence"/>
</dbReference>
<dbReference type="PANTHER" id="PTHR10237">
    <property type="entry name" value="DEFORMED EPIDERMAL AUTOREGULATORY FACTOR 1 HOMOLOG SUPPRESSIN"/>
    <property type="match status" value="1"/>
</dbReference>
<dbReference type="PROSITE" id="PS01360">
    <property type="entry name" value="ZF_MYND_1"/>
    <property type="match status" value="1"/>
</dbReference>
<dbReference type="GO" id="GO:0008270">
    <property type="term" value="F:zinc ion binding"/>
    <property type="evidence" value="ECO:0007669"/>
    <property type="project" value="UniProtKB-KW"/>
</dbReference>
<dbReference type="PANTHER" id="PTHR10237:SF15">
    <property type="entry name" value="LD37257P"/>
    <property type="match status" value="1"/>
</dbReference>
<proteinExistence type="predicted"/>
<dbReference type="Gene3D" id="6.10.140.2220">
    <property type="match status" value="1"/>
</dbReference>
<dbReference type="InterPro" id="IPR027974">
    <property type="entry name" value="DUF4470"/>
</dbReference>
<evidence type="ECO:0000259" key="5">
    <source>
        <dbReference type="PROSITE" id="PS50865"/>
    </source>
</evidence>
<accession>A0AA38PAJ9</accession>
<evidence type="ECO:0000256" key="1">
    <source>
        <dbReference type="ARBA" id="ARBA00022723"/>
    </source>
</evidence>
<dbReference type="GO" id="GO:0005634">
    <property type="term" value="C:nucleus"/>
    <property type="evidence" value="ECO:0007669"/>
    <property type="project" value="TreeGrafter"/>
</dbReference>
<evidence type="ECO:0000256" key="3">
    <source>
        <dbReference type="ARBA" id="ARBA00022833"/>
    </source>
</evidence>
<dbReference type="PROSITE" id="PS50865">
    <property type="entry name" value="ZF_MYND_2"/>
    <property type="match status" value="1"/>
</dbReference>
<keyword evidence="7" id="KW-1185">Reference proteome</keyword>
<evidence type="ECO:0000313" key="6">
    <source>
        <dbReference type="EMBL" id="KAJ3839140.1"/>
    </source>
</evidence>
<evidence type="ECO:0000256" key="4">
    <source>
        <dbReference type="PROSITE-ProRule" id="PRU00134"/>
    </source>
</evidence>